<keyword evidence="11" id="KW-1185">Reference proteome</keyword>
<reference evidence="11" key="1">
    <citation type="journal article" date="2019" name="Int. J. Syst. Evol. Microbiol.">
        <title>The Global Catalogue of Microorganisms (GCM) 10K type strain sequencing project: providing services to taxonomists for standard genome sequencing and annotation.</title>
        <authorList>
            <consortium name="The Broad Institute Genomics Platform"/>
            <consortium name="The Broad Institute Genome Sequencing Center for Infectious Disease"/>
            <person name="Wu L."/>
            <person name="Ma J."/>
        </authorList>
    </citation>
    <scope>NUCLEOTIDE SEQUENCE [LARGE SCALE GENOMIC DNA]</scope>
    <source>
        <strain evidence="11">CECT 7184</strain>
    </source>
</reference>
<protein>
    <recommendedName>
        <fullName evidence="2">histidine kinase</fullName>
        <ecNumber evidence="2">2.7.13.3</ecNumber>
    </recommendedName>
</protein>
<keyword evidence="3" id="KW-0597">Phosphoprotein</keyword>
<dbReference type="EC" id="2.7.13.3" evidence="2"/>
<evidence type="ECO:0000256" key="1">
    <source>
        <dbReference type="ARBA" id="ARBA00000085"/>
    </source>
</evidence>
<dbReference type="SUPFAM" id="SSF55785">
    <property type="entry name" value="PYP-like sensor domain (PAS domain)"/>
    <property type="match status" value="1"/>
</dbReference>
<evidence type="ECO:0000313" key="11">
    <source>
        <dbReference type="Proteomes" id="UP001596142"/>
    </source>
</evidence>
<feature type="domain" description="Histidine kinase" evidence="9">
    <location>
        <begin position="378"/>
        <end position="580"/>
    </location>
</feature>
<dbReference type="SMART" id="SM00388">
    <property type="entry name" value="HisKA"/>
    <property type="match status" value="1"/>
</dbReference>
<evidence type="ECO:0000256" key="7">
    <source>
        <dbReference type="ARBA" id="ARBA00022840"/>
    </source>
</evidence>
<evidence type="ECO:0000256" key="8">
    <source>
        <dbReference type="ARBA" id="ARBA00023012"/>
    </source>
</evidence>
<comment type="caution">
    <text evidence="10">The sequence shown here is derived from an EMBL/GenBank/DDBJ whole genome shotgun (WGS) entry which is preliminary data.</text>
</comment>
<dbReference type="GO" id="GO:0005524">
    <property type="term" value="F:ATP binding"/>
    <property type="evidence" value="ECO:0007669"/>
    <property type="project" value="UniProtKB-KW"/>
</dbReference>
<dbReference type="PANTHER" id="PTHR43065:SF10">
    <property type="entry name" value="PEROXIDE STRESS-ACTIVATED HISTIDINE KINASE MAK3"/>
    <property type="match status" value="1"/>
</dbReference>
<dbReference type="InterPro" id="IPR025847">
    <property type="entry name" value="MEDS_domain"/>
</dbReference>
<dbReference type="SUPFAM" id="SSF47384">
    <property type="entry name" value="Homodimeric domain of signal transducing histidine kinase"/>
    <property type="match status" value="1"/>
</dbReference>
<dbReference type="InterPro" id="IPR005467">
    <property type="entry name" value="His_kinase_dom"/>
</dbReference>
<keyword evidence="8" id="KW-0902">Two-component regulatory system</keyword>
<keyword evidence="7 10" id="KW-0067">ATP-binding</keyword>
<dbReference type="Gene3D" id="3.30.450.20">
    <property type="entry name" value="PAS domain"/>
    <property type="match status" value="1"/>
</dbReference>
<dbReference type="InterPro" id="IPR003594">
    <property type="entry name" value="HATPase_dom"/>
</dbReference>
<keyword evidence="5" id="KW-0547">Nucleotide-binding</keyword>
<dbReference type="InterPro" id="IPR004358">
    <property type="entry name" value="Sig_transdc_His_kin-like_C"/>
</dbReference>
<dbReference type="SUPFAM" id="SSF55874">
    <property type="entry name" value="ATPase domain of HSP90 chaperone/DNA topoisomerase II/histidine kinase"/>
    <property type="match status" value="1"/>
</dbReference>
<keyword evidence="6" id="KW-0418">Kinase</keyword>
<dbReference type="InterPro" id="IPR036097">
    <property type="entry name" value="HisK_dim/P_sf"/>
</dbReference>
<dbReference type="Pfam" id="PF14417">
    <property type="entry name" value="MEDS"/>
    <property type="match status" value="1"/>
</dbReference>
<gene>
    <name evidence="10" type="ORF">ACFPU1_10950</name>
</gene>
<dbReference type="Pfam" id="PF02518">
    <property type="entry name" value="HATPase_c"/>
    <property type="match status" value="1"/>
</dbReference>
<dbReference type="PRINTS" id="PR00344">
    <property type="entry name" value="BCTRLSENSOR"/>
</dbReference>
<dbReference type="Gene3D" id="1.10.287.130">
    <property type="match status" value="1"/>
</dbReference>
<dbReference type="RefSeq" id="WP_385940981.1">
    <property type="nucleotide sequence ID" value="NZ_JBHSOZ010000005.1"/>
</dbReference>
<dbReference type="InterPro" id="IPR035965">
    <property type="entry name" value="PAS-like_dom_sf"/>
</dbReference>
<sequence length="581" mass="66964">MKIGERAFSLTDLTNSEEVKKGAHILYSFNEESKYIENAFAFVKEGLDKNHHVVFIDEDKLFNKLVNKLLQNGYSSQEINHIFFINNTYHYMPNNLFNAESNSAKLEDVVDQLVEKDKVIRVWGHVIWPEDKAVLHQLRVYECQCDKRIFGERLIVVCAYNGLTTSAYIQSEMMRTHEYLMMDDRVSFSPFYEKQHAESLTYTEQQRLIKIEMENKILKSRNKELAVQKKLIHEQKKTIEEREKIYRTLLNEIPTAMVITIDNTIVYANKQAFINFKVNSGHSFQGRCFLDFAPPESRSKLEDHTKKVNENRLIRKIEMELMLESEEITPFEIKSIPIWFQGDQAKLHVLVDLTQQKINERLMVRSEKLTIAGQLAAGIAHEIRNPLTAIKGFFQLLRHHEAEEAYYKIIEDELTKIEQISGELLILAKPHSDALKKHNITTIIDSIIKLLQPQASLIGVEILSEFKEEEMHIICEDSKIKQVFINLIKNSMETMDKGRITIKAARHLSQTIIQVVDEGKGMSPAIVEKIGTPFFTTKEKGTGLGLFICHKIVEEHHGSIKVDSAEGIGTTFTITLPLCKT</sequence>
<dbReference type="PROSITE" id="PS50109">
    <property type="entry name" value="HIS_KIN"/>
    <property type="match status" value="1"/>
</dbReference>
<evidence type="ECO:0000256" key="5">
    <source>
        <dbReference type="ARBA" id="ARBA00022741"/>
    </source>
</evidence>
<dbReference type="SMART" id="SM00387">
    <property type="entry name" value="HATPase_c"/>
    <property type="match status" value="1"/>
</dbReference>
<dbReference type="Gene3D" id="3.30.565.10">
    <property type="entry name" value="Histidine kinase-like ATPase, C-terminal domain"/>
    <property type="match status" value="1"/>
</dbReference>
<evidence type="ECO:0000313" key="10">
    <source>
        <dbReference type="EMBL" id="MFC5713304.1"/>
    </source>
</evidence>
<proteinExistence type="predicted"/>
<dbReference type="InterPro" id="IPR036890">
    <property type="entry name" value="HATPase_C_sf"/>
</dbReference>
<organism evidence="10 11">
    <name type="scientific">Thalassorhabdus alkalitolerans</name>
    <dbReference type="NCBI Taxonomy" id="2282697"/>
    <lineage>
        <taxon>Bacteria</taxon>
        <taxon>Bacillati</taxon>
        <taxon>Bacillota</taxon>
        <taxon>Bacilli</taxon>
        <taxon>Bacillales</taxon>
        <taxon>Bacillaceae</taxon>
        <taxon>Thalassorhabdus</taxon>
    </lineage>
</organism>
<evidence type="ECO:0000259" key="9">
    <source>
        <dbReference type="PROSITE" id="PS50109"/>
    </source>
</evidence>
<evidence type="ECO:0000256" key="3">
    <source>
        <dbReference type="ARBA" id="ARBA00022553"/>
    </source>
</evidence>
<evidence type="ECO:0000256" key="4">
    <source>
        <dbReference type="ARBA" id="ARBA00022679"/>
    </source>
</evidence>
<dbReference type="InterPro" id="IPR003661">
    <property type="entry name" value="HisK_dim/P_dom"/>
</dbReference>
<keyword evidence="4" id="KW-0808">Transferase</keyword>
<dbReference type="EMBL" id="JBHSOZ010000005">
    <property type="protein sequence ID" value="MFC5713304.1"/>
    <property type="molecule type" value="Genomic_DNA"/>
</dbReference>
<accession>A0ABW0YLP2</accession>
<dbReference type="Pfam" id="PF00512">
    <property type="entry name" value="HisKA"/>
    <property type="match status" value="1"/>
</dbReference>
<dbReference type="PANTHER" id="PTHR43065">
    <property type="entry name" value="SENSOR HISTIDINE KINASE"/>
    <property type="match status" value="1"/>
</dbReference>
<evidence type="ECO:0000256" key="2">
    <source>
        <dbReference type="ARBA" id="ARBA00012438"/>
    </source>
</evidence>
<comment type="catalytic activity">
    <reaction evidence="1">
        <text>ATP + protein L-histidine = ADP + protein N-phospho-L-histidine.</text>
        <dbReference type="EC" id="2.7.13.3"/>
    </reaction>
</comment>
<dbReference type="CDD" id="cd00082">
    <property type="entry name" value="HisKA"/>
    <property type="match status" value="1"/>
</dbReference>
<evidence type="ECO:0000256" key="6">
    <source>
        <dbReference type="ARBA" id="ARBA00022777"/>
    </source>
</evidence>
<name>A0ABW0YLP2_9BACI</name>
<dbReference type="Proteomes" id="UP001596142">
    <property type="component" value="Unassembled WGS sequence"/>
</dbReference>